<dbReference type="Gene3D" id="2.40.160.120">
    <property type="match status" value="1"/>
</dbReference>
<evidence type="ECO:0000256" key="1">
    <source>
        <dbReference type="ARBA" id="ARBA00008842"/>
    </source>
</evidence>
<keyword evidence="5" id="KW-1185">Reference proteome</keyword>
<dbReference type="InterPro" id="IPR037239">
    <property type="entry name" value="OSBP_sf"/>
</dbReference>
<gene>
    <name evidence="4" type="ORF">OEZ85_008923</name>
</gene>
<evidence type="ECO:0000313" key="4">
    <source>
        <dbReference type="EMBL" id="WIA09528.1"/>
    </source>
</evidence>
<dbReference type="EMBL" id="CP126208">
    <property type="protein sequence ID" value="WIA09528.1"/>
    <property type="molecule type" value="Genomic_DNA"/>
</dbReference>
<comment type="similarity">
    <text evidence="1 3">Belongs to the OSBP family.</text>
</comment>
<dbReference type="InterPro" id="IPR018494">
    <property type="entry name" value="Oxysterol-bd_CS"/>
</dbReference>
<sequence>MYRHEDDLFLDCDEAWLHDDALEQDGGQTCNDTELISSQRRIIIDIGKQLGRKLLSGNLNLINITLPVVMFEPRSYLQKLADPWVHPRHLEAAAAAASPLARLQLCVAWFVAGLQHVFASWRKPFNPLLGETWQACTASGSSIFAEQVSHHPPVTAFHLQGPSGLFSFQGLSQPEVSFSAGGLKTNARGYRRITFASDGAVIEISYPYYRICGLLSGQPHGLIKGKATLTDSRHNLTATVIFGPVPGATSRLLARADSFSVCIQGPAAAAAAVIERLWTLSEDAPECWLPLAQQQQQQQQQQLVLPSDSQHRLDLVVLRAGDVKAAQQLKEQMEQQQRRDAKVRPAFAHLDCAQSS</sequence>
<dbReference type="PANTHER" id="PTHR10972:SF205">
    <property type="entry name" value="OXYSTEROL-BINDING PROTEIN 1"/>
    <property type="match status" value="1"/>
</dbReference>
<dbReference type="Pfam" id="PF01237">
    <property type="entry name" value="Oxysterol_BP"/>
    <property type="match status" value="1"/>
</dbReference>
<proteinExistence type="inferred from homology"/>
<dbReference type="SUPFAM" id="SSF144000">
    <property type="entry name" value="Oxysterol-binding protein-like"/>
    <property type="match status" value="1"/>
</dbReference>
<evidence type="ECO:0000256" key="2">
    <source>
        <dbReference type="ARBA" id="ARBA00022553"/>
    </source>
</evidence>
<dbReference type="InterPro" id="IPR000648">
    <property type="entry name" value="Oxysterol-bd"/>
</dbReference>
<dbReference type="Proteomes" id="UP001244341">
    <property type="component" value="Chromosome 1b"/>
</dbReference>
<reference evidence="4 5" key="1">
    <citation type="submission" date="2023-05" db="EMBL/GenBank/DDBJ databases">
        <title>A 100% complete, gapless, phased diploid assembly of the Scenedesmus obliquus UTEX 3031 genome.</title>
        <authorList>
            <person name="Biondi T.C."/>
            <person name="Hanschen E.R."/>
            <person name="Kwon T."/>
            <person name="Eng W."/>
            <person name="Kruse C.P.S."/>
            <person name="Koehler S.I."/>
            <person name="Kunde Y."/>
            <person name="Gleasner C.D."/>
            <person name="You Mak K.T."/>
            <person name="Polle J."/>
            <person name="Hovde B.T."/>
            <person name="Starkenburg S.R."/>
        </authorList>
    </citation>
    <scope>NUCLEOTIDE SEQUENCE [LARGE SCALE GENOMIC DNA]</scope>
    <source>
        <strain evidence="4 5">DOE0152z</strain>
    </source>
</reference>
<dbReference type="PANTHER" id="PTHR10972">
    <property type="entry name" value="OXYSTEROL-BINDING PROTEIN-RELATED"/>
    <property type="match status" value="1"/>
</dbReference>
<keyword evidence="2" id="KW-0597">Phosphoprotein</keyword>
<evidence type="ECO:0000313" key="5">
    <source>
        <dbReference type="Proteomes" id="UP001244341"/>
    </source>
</evidence>
<evidence type="ECO:0000256" key="3">
    <source>
        <dbReference type="RuleBase" id="RU003844"/>
    </source>
</evidence>
<dbReference type="PROSITE" id="PS01013">
    <property type="entry name" value="OSBP"/>
    <property type="match status" value="1"/>
</dbReference>
<name>A0ABY8TPX8_TETOB</name>
<accession>A0ABY8TPX8</accession>
<protein>
    <recommendedName>
        <fullName evidence="6">Oxysterol-binding protein</fullName>
    </recommendedName>
</protein>
<organism evidence="4 5">
    <name type="scientific">Tetradesmus obliquus</name>
    <name type="common">Green alga</name>
    <name type="synonym">Acutodesmus obliquus</name>
    <dbReference type="NCBI Taxonomy" id="3088"/>
    <lineage>
        <taxon>Eukaryota</taxon>
        <taxon>Viridiplantae</taxon>
        <taxon>Chlorophyta</taxon>
        <taxon>core chlorophytes</taxon>
        <taxon>Chlorophyceae</taxon>
        <taxon>CS clade</taxon>
        <taxon>Sphaeropleales</taxon>
        <taxon>Scenedesmaceae</taxon>
        <taxon>Tetradesmus</taxon>
    </lineage>
</organism>
<evidence type="ECO:0008006" key="6">
    <source>
        <dbReference type="Google" id="ProtNLM"/>
    </source>
</evidence>